<dbReference type="EC" id="6.6.1.1" evidence="1"/>
<gene>
    <name evidence="5" type="ORF">ASTO00021_LOCUS5223</name>
</gene>
<evidence type="ECO:0000256" key="1">
    <source>
        <dbReference type="ARBA" id="ARBA00012825"/>
    </source>
</evidence>
<evidence type="ECO:0000259" key="4">
    <source>
        <dbReference type="Pfam" id="PF17863"/>
    </source>
</evidence>
<feature type="domain" description="ChlI/MoxR AAA lid" evidence="4">
    <location>
        <begin position="207"/>
        <end position="269"/>
    </location>
</feature>
<protein>
    <recommendedName>
        <fullName evidence="1">magnesium chelatase</fullName>
        <ecNumber evidence="1">6.6.1.1</ecNumber>
    </recommendedName>
</protein>
<comment type="pathway">
    <text evidence="2">Porphyrin-containing compound metabolism.</text>
</comment>
<dbReference type="EMBL" id="HBIN01007138">
    <property type="protein sequence ID" value="CAE0434927.1"/>
    <property type="molecule type" value="Transcribed_RNA"/>
</dbReference>
<dbReference type="InterPro" id="IPR052041">
    <property type="entry name" value="Nucleic_acid_metab_PIN/TRAM"/>
</dbReference>
<feature type="region of interest" description="Disordered" evidence="3">
    <location>
        <begin position="269"/>
        <end position="312"/>
    </location>
</feature>
<feature type="compositionally biased region" description="Polar residues" evidence="3">
    <location>
        <begin position="286"/>
        <end position="309"/>
    </location>
</feature>
<name>A0A7S3PG67_9STRA</name>
<dbReference type="AlphaFoldDB" id="A0A7S3PG67"/>
<evidence type="ECO:0000256" key="3">
    <source>
        <dbReference type="SAM" id="MobiDB-lite"/>
    </source>
</evidence>
<proteinExistence type="predicted"/>
<dbReference type="PANTHER" id="PTHR11603">
    <property type="entry name" value="AAA FAMILY ATPASE"/>
    <property type="match status" value="1"/>
</dbReference>
<dbReference type="PANTHER" id="PTHR11603:SF132">
    <property type="entry name" value="C2H2-TYPE DOMAIN-CONTAINING PROTEIN"/>
    <property type="match status" value="1"/>
</dbReference>
<reference evidence="5" key="1">
    <citation type="submission" date="2021-01" db="EMBL/GenBank/DDBJ databases">
        <authorList>
            <person name="Corre E."/>
            <person name="Pelletier E."/>
            <person name="Niang G."/>
            <person name="Scheremetjew M."/>
            <person name="Finn R."/>
            <person name="Kale V."/>
            <person name="Holt S."/>
            <person name="Cochrane G."/>
            <person name="Meng A."/>
            <person name="Brown T."/>
            <person name="Cohen L."/>
        </authorList>
    </citation>
    <scope>NUCLEOTIDE SEQUENCE</scope>
    <source>
        <strain evidence="5">GSBS06</strain>
    </source>
</reference>
<organism evidence="5">
    <name type="scientific">Aplanochytrium stocchinoi</name>
    <dbReference type="NCBI Taxonomy" id="215587"/>
    <lineage>
        <taxon>Eukaryota</taxon>
        <taxon>Sar</taxon>
        <taxon>Stramenopiles</taxon>
        <taxon>Bigyra</taxon>
        <taxon>Labyrinthulomycetes</taxon>
        <taxon>Thraustochytrida</taxon>
        <taxon>Thraustochytriidae</taxon>
        <taxon>Aplanochytrium</taxon>
    </lineage>
</organism>
<dbReference type="Pfam" id="PF17863">
    <property type="entry name" value="AAA_lid_2"/>
    <property type="match status" value="1"/>
</dbReference>
<dbReference type="InterPro" id="IPR041628">
    <property type="entry name" value="ChlI/MoxR_AAA_lid"/>
</dbReference>
<evidence type="ECO:0000313" key="5">
    <source>
        <dbReference type="EMBL" id="CAE0434927.1"/>
    </source>
</evidence>
<evidence type="ECO:0000256" key="2">
    <source>
        <dbReference type="ARBA" id="ARBA00023444"/>
    </source>
</evidence>
<dbReference type="Gene3D" id="1.10.8.80">
    <property type="entry name" value="Magnesium chelatase subunit I, C-Terminal domain"/>
    <property type="match status" value="1"/>
</dbReference>
<accession>A0A7S3PG67</accession>
<dbReference type="GO" id="GO:0016851">
    <property type="term" value="F:magnesium chelatase activity"/>
    <property type="evidence" value="ECO:0007669"/>
    <property type="project" value="UniProtKB-EC"/>
</dbReference>
<sequence length="338" mass="37311">MPVKLVSMSAGSDPVLVSGVTPLPKRFLVVALTTAVPEHTLDFDAITLNSKTTTKQKQPRSSPSLLPGLYDEFLLRIPLKLPPRDLLVNIMRQKVHASGLGKQVTPISSEYPTAHGFAEKEKAYNLHEKTRRWTAVANYCLLWPSSLKVGSWSVMSNSIGKGATEEDKDFSRVQRIVKDKLESQSLSVMRVHVSLAVKQQLRDVITALRTHHLVASGPSLQALQDLERAVRAVASSQHSSFVSPHHILSVVIESLAHRIVLFKRNEGDGDGGSSLVESTDGKTQLDTENSVTTRMQSKVQGQPTESGQYKNPPEHWHSVTAARLIVAQVFEHYVPVQR</sequence>